<dbReference type="PANTHER" id="PTHR30329">
    <property type="entry name" value="STATOR ELEMENT OF FLAGELLAR MOTOR COMPLEX"/>
    <property type="match status" value="1"/>
</dbReference>
<dbReference type="Pfam" id="PF00691">
    <property type="entry name" value="OmpA"/>
    <property type="match status" value="1"/>
</dbReference>
<evidence type="ECO:0000256" key="7">
    <source>
        <dbReference type="PROSITE-ProRule" id="PRU00473"/>
    </source>
</evidence>
<feature type="region of interest" description="Disordered" evidence="8">
    <location>
        <begin position="77"/>
        <end position="103"/>
    </location>
</feature>
<dbReference type="InterPro" id="IPR025713">
    <property type="entry name" value="MotB-like_N_dom"/>
</dbReference>
<name>A0ABS2QP10_9BACI</name>
<evidence type="ECO:0000256" key="9">
    <source>
        <dbReference type="SAM" id="Phobius"/>
    </source>
</evidence>
<comment type="similarity">
    <text evidence="2">Belongs to the MotB family.</text>
</comment>
<comment type="subcellular location">
    <subcellularLocation>
        <location evidence="1">Cell membrane</location>
        <topology evidence="1">Single-pass membrane protein</topology>
    </subcellularLocation>
</comment>
<dbReference type="SUPFAM" id="SSF103088">
    <property type="entry name" value="OmpA-like"/>
    <property type="match status" value="1"/>
</dbReference>
<feature type="domain" description="OmpA-like" evidence="10">
    <location>
        <begin position="143"/>
        <end position="264"/>
    </location>
</feature>
<dbReference type="NCBIfam" id="NF005382">
    <property type="entry name" value="PRK06925.1"/>
    <property type="match status" value="1"/>
</dbReference>
<evidence type="ECO:0000256" key="2">
    <source>
        <dbReference type="ARBA" id="ARBA00008914"/>
    </source>
</evidence>
<dbReference type="InterPro" id="IPR006665">
    <property type="entry name" value="OmpA-like"/>
</dbReference>
<dbReference type="Pfam" id="PF13677">
    <property type="entry name" value="MotB_plug"/>
    <property type="match status" value="1"/>
</dbReference>
<dbReference type="RefSeq" id="WP_205182371.1">
    <property type="nucleotide sequence ID" value="NZ_JAFBFC010000001.1"/>
</dbReference>
<evidence type="ECO:0000259" key="10">
    <source>
        <dbReference type="PROSITE" id="PS51123"/>
    </source>
</evidence>
<dbReference type="Proteomes" id="UP000809829">
    <property type="component" value="Unassembled WGS sequence"/>
</dbReference>
<evidence type="ECO:0000313" key="11">
    <source>
        <dbReference type="EMBL" id="MBM7701186.1"/>
    </source>
</evidence>
<dbReference type="CDD" id="cd07185">
    <property type="entry name" value="OmpA_C-like"/>
    <property type="match status" value="1"/>
</dbReference>
<dbReference type="EMBL" id="JAFBFC010000001">
    <property type="protein sequence ID" value="MBM7701186.1"/>
    <property type="molecule type" value="Genomic_DNA"/>
</dbReference>
<dbReference type="InterPro" id="IPR050330">
    <property type="entry name" value="Bact_OuterMem_StrucFunc"/>
</dbReference>
<accession>A0ABS2QP10</accession>
<evidence type="ECO:0000256" key="3">
    <source>
        <dbReference type="ARBA" id="ARBA00022475"/>
    </source>
</evidence>
<feature type="transmembrane region" description="Helical" evidence="9">
    <location>
        <begin position="15"/>
        <end position="36"/>
    </location>
</feature>
<dbReference type="InterPro" id="IPR036737">
    <property type="entry name" value="OmpA-like_sf"/>
</dbReference>
<keyword evidence="3" id="KW-1003">Cell membrane</keyword>
<keyword evidence="5 9" id="KW-1133">Transmembrane helix</keyword>
<dbReference type="PROSITE" id="PS51123">
    <property type="entry name" value="OMPA_2"/>
    <property type="match status" value="1"/>
</dbReference>
<evidence type="ECO:0000256" key="8">
    <source>
        <dbReference type="SAM" id="MobiDB-lite"/>
    </source>
</evidence>
<evidence type="ECO:0000313" key="12">
    <source>
        <dbReference type="Proteomes" id="UP000809829"/>
    </source>
</evidence>
<dbReference type="Gene3D" id="3.30.1330.60">
    <property type="entry name" value="OmpA-like domain"/>
    <property type="match status" value="1"/>
</dbReference>
<dbReference type="PANTHER" id="PTHR30329:SF16">
    <property type="entry name" value="CHEMOTAXIS MOTB PROTEIN"/>
    <property type="match status" value="1"/>
</dbReference>
<feature type="compositionally biased region" description="Polar residues" evidence="8">
    <location>
        <begin position="93"/>
        <end position="103"/>
    </location>
</feature>
<gene>
    <name evidence="11" type="ORF">JOC83_000012</name>
</gene>
<keyword evidence="6 7" id="KW-0472">Membrane</keyword>
<evidence type="ECO:0000256" key="5">
    <source>
        <dbReference type="ARBA" id="ARBA00022989"/>
    </source>
</evidence>
<keyword evidence="4 9" id="KW-0812">Transmembrane</keyword>
<keyword evidence="12" id="KW-1185">Reference proteome</keyword>
<sequence>MHRRKKRPLSSDQKWLVTFSDLVTLILVFFILLFSMSQIDNVKFRALAQSLQNREIFEYNQSVIPFEYMESSTVKNVGENQNKSSELQDEQKFSPSTELTPKENNVIASTQGESDSLDQILVEVRQYLDEADLTDVIVANRDDRGVVLVLQEQVLFDTGEAILLPQAYPFLSKIGNLLSGIPNYVKIEGHTDNRPITTYRYPSNWELSTARASSVIRYFTSEHNVDPRRFIAVGYGDTRPIVSNTNPNNLQKNRRVEIVISDPASKEVID</sequence>
<organism evidence="11 12">
    <name type="scientific">Priestia iocasae</name>
    <dbReference type="NCBI Taxonomy" id="2291674"/>
    <lineage>
        <taxon>Bacteria</taxon>
        <taxon>Bacillati</taxon>
        <taxon>Bacillota</taxon>
        <taxon>Bacilli</taxon>
        <taxon>Bacillales</taxon>
        <taxon>Bacillaceae</taxon>
        <taxon>Priestia</taxon>
    </lineage>
</organism>
<comment type="caution">
    <text evidence="11">The sequence shown here is derived from an EMBL/GenBank/DDBJ whole genome shotgun (WGS) entry which is preliminary data.</text>
</comment>
<evidence type="ECO:0000256" key="6">
    <source>
        <dbReference type="ARBA" id="ARBA00023136"/>
    </source>
</evidence>
<proteinExistence type="inferred from homology"/>
<protein>
    <submittedName>
        <fullName evidence="11">Chemotaxis protein MotB</fullName>
    </submittedName>
</protein>
<evidence type="ECO:0000256" key="4">
    <source>
        <dbReference type="ARBA" id="ARBA00022692"/>
    </source>
</evidence>
<evidence type="ECO:0000256" key="1">
    <source>
        <dbReference type="ARBA" id="ARBA00004162"/>
    </source>
</evidence>
<reference evidence="11 12" key="1">
    <citation type="submission" date="2021-01" db="EMBL/GenBank/DDBJ databases">
        <title>Genomic Encyclopedia of Type Strains, Phase IV (KMG-IV): sequencing the most valuable type-strain genomes for metagenomic binning, comparative biology and taxonomic classification.</title>
        <authorList>
            <person name="Goeker M."/>
        </authorList>
    </citation>
    <scope>NUCLEOTIDE SEQUENCE [LARGE SCALE GENOMIC DNA]</scope>
    <source>
        <strain evidence="11 12">DSM 104297</strain>
    </source>
</reference>